<dbReference type="InterPro" id="IPR004883">
    <property type="entry name" value="LOB"/>
</dbReference>
<evidence type="ECO:0000313" key="5">
    <source>
        <dbReference type="Proteomes" id="UP000243459"/>
    </source>
</evidence>
<dbReference type="EMBL" id="CM007386">
    <property type="protein sequence ID" value="ONK66667.1"/>
    <property type="molecule type" value="Genomic_DNA"/>
</dbReference>
<dbReference type="AlphaFoldDB" id="A0A5P1ENE7"/>
<feature type="region of interest" description="Disordered" evidence="2">
    <location>
        <begin position="1"/>
        <end position="23"/>
    </location>
</feature>
<dbReference type="Proteomes" id="UP000243459">
    <property type="component" value="Chromosome 6"/>
</dbReference>
<proteinExistence type="inferred from homology"/>
<name>A0A5P1ENE7_ASPOF</name>
<feature type="domain" description="LOB" evidence="3">
    <location>
        <begin position="24"/>
        <end position="125"/>
    </location>
</feature>
<accession>A0A5P1ENE7</accession>
<evidence type="ECO:0000256" key="2">
    <source>
        <dbReference type="SAM" id="MobiDB-lite"/>
    </source>
</evidence>
<comment type="similarity">
    <text evidence="1">Belongs to the LOB domain-containing protein family.</text>
</comment>
<protein>
    <recommendedName>
        <fullName evidence="3">LOB domain-containing protein</fullName>
    </recommendedName>
</protein>
<reference evidence="5" key="1">
    <citation type="journal article" date="2017" name="Nat. Commun.">
        <title>The asparagus genome sheds light on the origin and evolution of a young Y chromosome.</title>
        <authorList>
            <person name="Harkess A."/>
            <person name="Zhou J."/>
            <person name="Xu C."/>
            <person name="Bowers J.E."/>
            <person name="Van der Hulst R."/>
            <person name="Ayyampalayam S."/>
            <person name="Mercati F."/>
            <person name="Riccardi P."/>
            <person name="McKain M.R."/>
            <person name="Kakrana A."/>
            <person name="Tang H."/>
            <person name="Ray J."/>
            <person name="Groenendijk J."/>
            <person name="Arikit S."/>
            <person name="Mathioni S.M."/>
            <person name="Nakano M."/>
            <person name="Shan H."/>
            <person name="Telgmann-Rauber A."/>
            <person name="Kanno A."/>
            <person name="Yue Z."/>
            <person name="Chen H."/>
            <person name="Li W."/>
            <person name="Chen Y."/>
            <person name="Xu X."/>
            <person name="Zhang Y."/>
            <person name="Luo S."/>
            <person name="Chen H."/>
            <person name="Gao J."/>
            <person name="Mao Z."/>
            <person name="Pires J.C."/>
            <person name="Luo M."/>
            <person name="Kudrna D."/>
            <person name="Wing R.A."/>
            <person name="Meyers B.C."/>
            <person name="Yi K."/>
            <person name="Kong H."/>
            <person name="Lavrijsen P."/>
            <person name="Sunseri F."/>
            <person name="Falavigna A."/>
            <person name="Ye Y."/>
            <person name="Leebens-Mack J.H."/>
            <person name="Chen G."/>
        </authorList>
    </citation>
    <scope>NUCLEOTIDE SEQUENCE [LARGE SCALE GENOMIC DNA]</scope>
    <source>
        <strain evidence="5">cv. DH0086</strain>
    </source>
</reference>
<dbReference type="PROSITE" id="PS50891">
    <property type="entry name" value="LOB"/>
    <property type="match status" value="1"/>
</dbReference>
<dbReference type="OMA" id="CASAYIN"/>
<gene>
    <name evidence="4" type="ORF">A4U43_C06F10730</name>
</gene>
<evidence type="ECO:0000313" key="4">
    <source>
        <dbReference type="EMBL" id="ONK66667.1"/>
    </source>
</evidence>
<organism evidence="4 5">
    <name type="scientific">Asparagus officinalis</name>
    <name type="common">Garden asparagus</name>
    <dbReference type="NCBI Taxonomy" id="4686"/>
    <lineage>
        <taxon>Eukaryota</taxon>
        <taxon>Viridiplantae</taxon>
        <taxon>Streptophyta</taxon>
        <taxon>Embryophyta</taxon>
        <taxon>Tracheophyta</taxon>
        <taxon>Spermatophyta</taxon>
        <taxon>Magnoliopsida</taxon>
        <taxon>Liliopsida</taxon>
        <taxon>Asparagales</taxon>
        <taxon>Asparagaceae</taxon>
        <taxon>Asparagoideae</taxon>
        <taxon>Asparagus</taxon>
    </lineage>
</organism>
<keyword evidence="5" id="KW-1185">Reference proteome</keyword>
<dbReference type="Pfam" id="PF03195">
    <property type="entry name" value="LOB"/>
    <property type="match status" value="1"/>
</dbReference>
<sequence length="190" mass="20981">MLNDANSVPPPLPPPPQPVPGKSPACAACKHQRKKCVDTCVFAPYFPPGLAREFHRAQKVFGVSNMAKMAAGIPVGHRGLFFESVVYEAELRYLNPVTGCAGQVDRLRRQNCELRHEVEVLREKVRVYEDFFHNNNGNGNGFVYNISDQHPHDNCANLNAVTNNSNSNNVVFYSAGSTLLNGERGKRADS</sequence>
<feature type="compositionally biased region" description="Pro residues" evidence="2">
    <location>
        <begin position="8"/>
        <end position="21"/>
    </location>
</feature>
<evidence type="ECO:0000256" key="1">
    <source>
        <dbReference type="ARBA" id="ARBA00005474"/>
    </source>
</evidence>
<dbReference type="PANTHER" id="PTHR31301:SF19">
    <property type="entry name" value="LOB DOMAIN-CONTAINING PROTEIN 2"/>
    <property type="match status" value="1"/>
</dbReference>
<dbReference type="OrthoDB" id="778083at2759"/>
<evidence type="ECO:0000259" key="3">
    <source>
        <dbReference type="PROSITE" id="PS50891"/>
    </source>
</evidence>
<dbReference type="PANTHER" id="PTHR31301">
    <property type="entry name" value="LOB DOMAIN-CONTAINING PROTEIN 4-RELATED"/>
    <property type="match status" value="1"/>
</dbReference>
<dbReference type="Gramene" id="ONK66667">
    <property type="protein sequence ID" value="ONK66667"/>
    <property type="gene ID" value="A4U43_C06F10730"/>
</dbReference>